<feature type="domain" description="RNA polymerase sigma-70 region 2" evidence="6">
    <location>
        <begin position="20"/>
        <end position="87"/>
    </location>
</feature>
<dbReference type="InterPro" id="IPR014284">
    <property type="entry name" value="RNA_pol_sigma-70_dom"/>
</dbReference>
<dbReference type="InterPro" id="IPR013325">
    <property type="entry name" value="RNA_pol_sigma_r2"/>
</dbReference>
<evidence type="ECO:0008006" key="10">
    <source>
        <dbReference type="Google" id="ProtNLM"/>
    </source>
</evidence>
<comment type="similarity">
    <text evidence="1">Belongs to the sigma-70 factor family. ECF subfamily.</text>
</comment>
<reference evidence="8 9" key="1">
    <citation type="journal article" date="2016" name="Nat. Commun.">
        <title>Thousands of microbial genomes shed light on interconnected biogeochemical processes in an aquifer system.</title>
        <authorList>
            <person name="Anantharaman K."/>
            <person name="Brown C.T."/>
            <person name="Hug L.A."/>
            <person name="Sharon I."/>
            <person name="Castelle C.J."/>
            <person name="Probst A.J."/>
            <person name="Thomas B.C."/>
            <person name="Singh A."/>
            <person name="Wilkins M.J."/>
            <person name="Karaoz U."/>
            <person name="Brodie E.L."/>
            <person name="Williams K.H."/>
            <person name="Hubbard S.S."/>
            <person name="Banfield J.F."/>
        </authorList>
    </citation>
    <scope>NUCLEOTIDE SEQUENCE [LARGE SCALE GENOMIC DNA]</scope>
</reference>
<keyword evidence="5" id="KW-0804">Transcription</keyword>
<evidence type="ECO:0000313" key="8">
    <source>
        <dbReference type="EMBL" id="OGM10961.1"/>
    </source>
</evidence>
<dbReference type="Proteomes" id="UP000177053">
    <property type="component" value="Unassembled WGS sequence"/>
</dbReference>
<keyword evidence="3" id="KW-0731">Sigma factor</keyword>
<dbReference type="SUPFAM" id="SSF88946">
    <property type="entry name" value="Sigma2 domain of RNA polymerase sigma factors"/>
    <property type="match status" value="1"/>
</dbReference>
<dbReference type="InterPro" id="IPR036388">
    <property type="entry name" value="WH-like_DNA-bd_sf"/>
</dbReference>
<proteinExistence type="inferred from homology"/>
<dbReference type="InterPro" id="IPR007627">
    <property type="entry name" value="RNA_pol_sigma70_r2"/>
</dbReference>
<dbReference type="Pfam" id="PF04542">
    <property type="entry name" value="Sigma70_r2"/>
    <property type="match status" value="1"/>
</dbReference>
<evidence type="ECO:0000259" key="7">
    <source>
        <dbReference type="Pfam" id="PF04545"/>
    </source>
</evidence>
<evidence type="ECO:0000256" key="4">
    <source>
        <dbReference type="ARBA" id="ARBA00023125"/>
    </source>
</evidence>
<comment type="caution">
    <text evidence="8">The sequence shown here is derived from an EMBL/GenBank/DDBJ whole genome shotgun (WGS) entry which is preliminary data.</text>
</comment>
<dbReference type="GO" id="GO:0003677">
    <property type="term" value="F:DNA binding"/>
    <property type="evidence" value="ECO:0007669"/>
    <property type="project" value="UniProtKB-KW"/>
</dbReference>
<dbReference type="EMBL" id="MGFS01000027">
    <property type="protein sequence ID" value="OGM10961.1"/>
    <property type="molecule type" value="Genomic_DNA"/>
</dbReference>
<dbReference type="AlphaFoldDB" id="A0A1F7X7K2"/>
<dbReference type="InterPro" id="IPR039425">
    <property type="entry name" value="RNA_pol_sigma-70-like"/>
</dbReference>
<evidence type="ECO:0000256" key="3">
    <source>
        <dbReference type="ARBA" id="ARBA00023082"/>
    </source>
</evidence>
<keyword evidence="2" id="KW-0805">Transcription regulation</keyword>
<dbReference type="SUPFAM" id="SSF88659">
    <property type="entry name" value="Sigma3 and sigma4 domains of RNA polymerase sigma factors"/>
    <property type="match status" value="1"/>
</dbReference>
<evidence type="ECO:0000256" key="1">
    <source>
        <dbReference type="ARBA" id="ARBA00010641"/>
    </source>
</evidence>
<evidence type="ECO:0000256" key="5">
    <source>
        <dbReference type="ARBA" id="ARBA00023163"/>
    </source>
</evidence>
<evidence type="ECO:0000256" key="2">
    <source>
        <dbReference type="ARBA" id="ARBA00023015"/>
    </source>
</evidence>
<protein>
    <recommendedName>
        <fullName evidence="10">RNA polymerase subunit sigma-24</fullName>
    </recommendedName>
</protein>
<dbReference type="Gene3D" id="1.10.10.10">
    <property type="entry name" value="Winged helix-like DNA-binding domain superfamily/Winged helix DNA-binding domain"/>
    <property type="match status" value="1"/>
</dbReference>
<feature type="domain" description="RNA polymerase sigma-70 region 4" evidence="7">
    <location>
        <begin position="119"/>
        <end position="168"/>
    </location>
</feature>
<dbReference type="GO" id="GO:0016987">
    <property type="term" value="F:sigma factor activity"/>
    <property type="evidence" value="ECO:0007669"/>
    <property type="project" value="UniProtKB-KW"/>
</dbReference>
<sequence length="170" mass="20181">MADDLIKQAQNGDTQAFSKLYESYVDRIYKYFFYKTKTIEEAQDLTSLVFEKALKNLRQFKKKVSFQAWLFTIARNSIYDYWRTKKKNLNLDQISQLPSKEDVLEKVIVKEEQTKVLSALSKLNDEQKEVLILRFINNLNVREVAKIINKTEVNVRIIQHRALKSMRKLI</sequence>
<dbReference type="PANTHER" id="PTHR43133">
    <property type="entry name" value="RNA POLYMERASE ECF-TYPE SIGMA FACTO"/>
    <property type="match status" value="1"/>
</dbReference>
<dbReference type="CDD" id="cd06171">
    <property type="entry name" value="Sigma70_r4"/>
    <property type="match status" value="1"/>
</dbReference>
<dbReference type="PANTHER" id="PTHR43133:SF57">
    <property type="entry name" value="RNA POLYMERASE SIGMA-70 FACTOR"/>
    <property type="match status" value="1"/>
</dbReference>
<dbReference type="GO" id="GO:0006352">
    <property type="term" value="P:DNA-templated transcription initiation"/>
    <property type="evidence" value="ECO:0007669"/>
    <property type="project" value="InterPro"/>
</dbReference>
<dbReference type="NCBIfam" id="TIGR02937">
    <property type="entry name" value="sigma70-ECF"/>
    <property type="match status" value="1"/>
</dbReference>
<gene>
    <name evidence="8" type="ORF">A2Z22_03785</name>
</gene>
<evidence type="ECO:0000259" key="6">
    <source>
        <dbReference type="Pfam" id="PF04542"/>
    </source>
</evidence>
<accession>A0A1F7X7K2</accession>
<keyword evidence="4" id="KW-0238">DNA-binding</keyword>
<dbReference type="Pfam" id="PF04545">
    <property type="entry name" value="Sigma70_r4"/>
    <property type="match status" value="1"/>
</dbReference>
<dbReference type="InterPro" id="IPR000943">
    <property type="entry name" value="RNA_pol_sigma70"/>
</dbReference>
<dbReference type="InterPro" id="IPR007630">
    <property type="entry name" value="RNA_pol_sigma70_r4"/>
</dbReference>
<organism evidence="8 9">
    <name type="scientific">Candidatus Woesebacteria bacterium RBG_16_34_12</name>
    <dbReference type="NCBI Taxonomy" id="1802480"/>
    <lineage>
        <taxon>Bacteria</taxon>
        <taxon>Candidatus Woeseibacteriota</taxon>
    </lineage>
</organism>
<dbReference type="PRINTS" id="PR00046">
    <property type="entry name" value="SIGMA70FCT"/>
</dbReference>
<evidence type="ECO:0000313" key="9">
    <source>
        <dbReference type="Proteomes" id="UP000177053"/>
    </source>
</evidence>
<name>A0A1F7X7K2_9BACT</name>
<dbReference type="InterPro" id="IPR013324">
    <property type="entry name" value="RNA_pol_sigma_r3/r4-like"/>
</dbReference>
<dbReference type="Gene3D" id="1.10.1740.10">
    <property type="match status" value="1"/>
</dbReference>